<dbReference type="Proteomes" id="UP000267003">
    <property type="component" value="Unassembled WGS sequence"/>
</dbReference>
<comment type="caution">
    <text evidence="1">The sequence shown here is derived from an EMBL/GenBank/DDBJ whole genome shotgun (WGS) entry which is preliminary data.</text>
</comment>
<dbReference type="InterPro" id="IPR059166">
    <property type="entry name" value="PLD-like_cat"/>
</dbReference>
<accession>A0A3A8QJH0</accession>
<organism evidence="1 2">
    <name type="scientific">Corallococcus aberystwythensis</name>
    <dbReference type="NCBI Taxonomy" id="2316722"/>
    <lineage>
        <taxon>Bacteria</taxon>
        <taxon>Pseudomonadati</taxon>
        <taxon>Myxococcota</taxon>
        <taxon>Myxococcia</taxon>
        <taxon>Myxococcales</taxon>
        <taxon>Cystobacterineae</taxon>
        <taxon>Myxococcaceae</taxon>
        <taxon>Corallococcus</taxon>
    </lineage>
</organism>
<evidence type="ECO:0000313" key="1">
    <source>
        <dbReference type="EMBL" id="RKH68028.1"/>
    </source>
</evidence>
<evidence type="ECO:0008006" key="3">
    <source>
        <dbReference type="Google" id="ProtNLM"/>
    </source>
</evidence>
<name>A0A3A8QJH0_9BACT</name>
<dbReference type="Gene3D" id="3.30.870.10">
    <property type="entry name" value="Endonuclease Chain A"/>
    <property type="match status" value="1"/>
</dbReference>
<gene>
    <name evidence="1" type="ORF">D7W81_13055</name>
</gene>
<dbReference type="AlphaFoldDB" id="A0A3A8QJH0"/>
<proteinExistence type="predicted"/>
<keyword evidence="2" id="KW-1185">Reference proteome</keyword>
<protein>
    <recommendedName>
        <fullName evidence="3">PLD phosphodiesterase domain-containing protein</fullName>
    </recommendedName>
</protein>
<sequence>MLAPDTRRVLLEALRPPEGFRIDRALATTYTLDLMALLTAPLAFSLFDGIASKEDATSGAEASEHLNPFALLKAVRDHAERTTIFCQSTRISAPPRYQRLLAYVEDSVVEVNAPSEGGVFHPKLWALRLVGDAGEVAYRVLCLSRNLTFDSSWDTALILDGVLADREKSFSANRPLADFFRALPSLAVRPPPRRVEDDVELISSELGRVRFELPPPFEALQFHPMGLAGYNKRPPLETASRALIVSPFVTAPALAELAEGGILVSRMDELAKLPRESLASFEVCVLHDGAEMLELGDTGEVPARDGEGSPPPTGLHAKLVVQDDGWNAHVWTGSANATSAALHQNVEFLVKLTGKKSQVGIDALLEGRQGEPGLRALLASWSPPEKPAEEDPAVTALEERLRVARGQLGRVTWIAEVTEGPEGFATRLRSKEPVEVPENITVNVWPISLPRDTYALPLELREGCAGVDFAARSFEALTGFFALSLATAVEDKTAEAVFVVTAVLQNAPANRAARILQSMLDEPAKVLRFLRMLLASDPMDILEGLAGFDATESTPGAKDAGAGTEVPLLEAMVRTLDRAPVRLDAIHQVVQDLLSTDEGRKLLPEGFLAAWQPIWAARQVLTGKVAA</sequence>
<dbReference type="EMBL" id="RAWK01000065">
    <property type="protein sequence ID" value="RKH68028.1"/>
    <property type="molecule type" value="Genomic_DNA"/>
</dbReference>
<dbReference type="OrthoDB" id="369674at2"/>
<dbReference type="RefSeq" id="WP_120555696.1">
    <property type="nucleotide sequence ID" value="NZ_RAWK01000065.1"/>
</dbReference>
<reference evidence="2" key="1">
    <citation type="submission" date="2018-09" db="EMBL/GenBank/DDBJ databases">
        <authorList>
            <person name="Livingstone P.G."/>
            <person name="Whitworth D.E."/>
        </authorList>
    </citation>
    <scope>NUCLEOTIDE SEQUENCE [LARGE SCALE GENOMIC DNA]</scope>
    <source>
        <strain evidence="2">AB050A</strain>
    </source>
</reference>
<dbReference type="SUPFAM" id="SSF56024">
    <property type="entry name" value="Phospholipase D/nuclease"/>
    <property type="match status" value="1"/>
</dbReference>
<evidence type="ECO:0000313" key="2">
    <source>
        <dbReference type="Proteomes" id="UP000267003"/>
    </source>
</evidence>
<dbReference type="CDD" id="cd09176">
    <property type="entry name" value="PLDc_unchar6"/>
    <property type="match status" value="1"/>
</dbReference>